<evidence type="ECO:0000256" key="2">
    <source>
        <dbReference type="SAM" id="SignalP"/>
    </source>
</evidence>
<dbReference type="AlphaFoldDB" id="A0A9Y2IJ58"/>
<proteinExistence type="predicted"/>
<feature type="region of interest" description="Disordered" evidence="1">
    <location>
        <begin position="78"/>
        <end position="102"/>
    </location>
</feature>
<sequence length="102" mass="10361">MGTLRETIAGTFVAAAVLAVVAPAASAAPAGFRWNTFTGTGYGTYAPAAVQSAELDARNQAGLNGYNDCSVSGQNVEQTLPDQSPSYTATVTLNCSQTTPDA</sequence>
<dbReference type="Proteomes" id="UP001236014">
    <property type="component" value="Chromosome"/>
</dbReference>
<dbReference type="KEGG" id="acab:QRX50_09160"/>
<protein>
    <recommendedName>
        <fullName evidence="5">DUF4189 domain-containing protein</fullName>
    </recommendedName>
</protein>
<organism evidence="3 4">
    <name type="scientific">Amycolatopsis carbonis</name>
    <dbReference type="NCBI Taxonomy" id="715471"/>
    <lineage>
        <taxon>Bacteria</taxon>
        <taxon>Bacillati</taxon>
        <taxon>Actinomycetota</taxon>
        <taxon>Actinomycetes</taxon>
        <taxon>Pseudonocardiales</taxon>
        <taxon>Pseudonocardiaceae</taxon>
        <taxon>Amycolatopsis</taxon>
    </lineage>
</organism>
<keyword evidence="2" id="KW-0732">Signal</keyword>
<dbReference type="RefSeq" id="WP_285971523.1">
    <property type="nucleotide sequence ID" value="NZ_CP127294.1"/>
</dbReference>
<evidence type="ECO:0008006" key="5">
    <source>
        <dbReference type="Google" id="ProtNLM"/>
    </source>
</evidence>
<evidence type="ECO:0000313" key="3">
    <source>
        <dbReference type="EMBL" id="WIX80909.1"/>
    </source>
</evidence>
<name>A0A9Y2IJ58_9PSEU</name>
<dbReference type="EMBL" id="CP127294">
    <property type="protein sequence ID" value="WIX80909.1"/>
    <property type="molecule type" value="Genomic_DNA"/>
</dbReference>
<evidence type="ECO:0000313" key="4">
    <source>
        <dbReference type="Proteomes" id="UP001236014"/>
    </source>
</evidence>
<reference evidence="3 4" key="1">
    <citation type="submission" date="2023-06" db="EMBL/GenBank/DDBJ databases">
        <authorList>
            <person name="Oyuntsetseg B."/>
            <person name="Kim S.B."/>
        </authorList>
    </citation>
    <scope>NUCLEOTIDE SEQUENCE [LARGE SCALE GENOMIC DNA]</scope>
    <source>
        <strain evidence="3 4">2-15</strain>
    </source>
</reference>
<feature type="chain" id="PRO_5040872907" description="DUF4189 domain-containing protein" evidence="2">
    <location>
        <begin position="28"/>
        <end position="102"/>
    </location>
</feature>
<gene>
    <name evidence="3" type="ORF">QRX50_09160</name>
</gene>
<accession>A0A9Y2IJ58</accession>
<keyword evidence="4" id="KW-1185">Reference proteome</keyword>
<evidence type="ECO:0000256" key="1">
    <source>
        <dbReference type="SAM" id="MobiDB-lite"/>
    </source>
</evidence>
<feature type="signal peptide" evidence="2">
    <location>
        <begin position="1"/>
        <end position="27"/>
    </location>
</feature>